<accession>A0AB34K970</accession>
<organism evidence="5 6">
    <name type="scientific">Prymnesium parvum</name>
    <name type="common">Toxic golden alga</name>
    <dbReference type="NCBI Taxonomy" id="97485"/>
    <lineage>
        <taxon>Eukaryota</taxon>
        <taxon>Haptista</taxon>
        <taxon>Haptophyta</taxon>
        <taxon>Prymnesiophyceae</taxon>
        <taxon>Prymnesiales</taxon>
        <taxon>Prymnesiaceae</taxon>
        <taxon>Prymnesium</taxon>
    </lineage>
</organism>
<dbReference type="Pfam" id="PF17820">
    <property type="entry name" value="PDZ_6"/>
    <property type="match status" value="1"/>
</dbReference>
<dbReference type="CDD" id="cd00136">
    <property type="entry name" value="PDZ_canonical"/>
    <property type="match status" value="1"/>
</dbReference>
<dbReference type="PROSITE" id="PS50106">
    <property type="entry name" value="PDZ"/>
    <property type="match status" value="1"/>
</dbReference>
<evidence type="ECO:0000256" key="1">
    <source>
        <dbReference type="SAM" id="Coils"/>
    </source>
</evidence>
<name>A0AB34K970_PRYPA</name>
<dbReference type="SMART" id="SM00228">
    <property type="entry name" value="PDZ"/>
    <property type="match status" value="1"/>
</dbReference>
<dbReference type="InterPro" id="IPR036034">
    <property type="entry name" value="PDZ_sf"/>
</dbReference>
<dbReference type="InterPro" id="IPR041489">
    <property type="entry name" value="PDZ_6"/>
</dbReference>
<protein>
    <recommendedName>
        <fullName evidence="4">PDZ domain-containing protein</fullName>
    </recommendedName>
</protein>
<evidence type="ECO:0000313" key="5">
    <source>
        <dbReference type="EMBL" id="KAL1529210.1"/>
    </source>
</evidence>
<feature type="domain" description="PDZ" evidence="4">
    <location>
        <begin position="21"/>
        <end position="98"/>
    </location>
</feature>
<dbReference type="Gene3D" id="2.30.42.10">
    <property type="match status" value="1"/>
</dbReference>
<keyword evidence="3" id="KW-1133">Transmembrane helix</keyword>
<feature type="coiled-coil region" evidence="1">
    <location>
        <begin position="231"/>
        <end position="265"/>
    </location>
</feature>
<evidence type="ECO:0000259" key="4">
    <source>
        <dbReference type="PROSITE" id="PS50106"/>
    </source>
</evidence>
<reference evidence="5 6" key="1">
    <citation type="journal article" date="2024" name="Science">
        <title>Giant polyketide synthase enzymes in the biosynthesis of giant marine polyether toxins.</title>
        <authorList>
            <person name="Fallon T.R."/>
            <person name="Shende V.V."/>
            <person name="Wierzbicki I.H."/>
            <person name="Pendleton A.L."/>
            <person name="Watervoot N.F."/>
            <person name="Auber R.P."/>
            <person name="Gonzalez D.J."/>
            <person name="Wisecaver J.H."/>
            <person name="Moore B.S."/>
        </authorList>
    </citation>
    <scope>NUCLEOTIDE SEQUENCE [LARGE SCALE GENOMIC DNA]</scope>
    <source>
        <strain evidence="5 6">12B1</strain>
    </source>
</reference>
<evidence type="ECO:0000313" key="6">
    <source>
        <dbReference type="Proteomes" id="UP001515480"/>
    </source>
</evidence>
<dbReference type="EMBL" id="JBGBPQ010000001">
    <property type="protein sequence ID" value="KAL1529210.1"/>
    <property type="molecule type" value="Genomic_DNA"/>
</dbReference>
<evidence type="ECO:0000256" key="2">
    <source>
        <dbReference type="SAM" id="MobiDB-lite"/>
    </source>
</evidence>
<dbReference type="SUPFAM" id="SSF50156">
    <property type="entry name" value="PDZ domain-like"/>
    <property type="match status" value="1"/>
</dbReference>
<gene>
    <name evidence="5" type="ORF">AB1Y20_000166</name>
</gene>
<dbReference type="Proteomes" id="UP001515480">
    <property type="component" value="Unassembled WGS sequence"/>
</dbReference>
<comment type="caution">
    <text evidence="5">The sequence shown here is derived from an EMBL/GenBank/DDBJ whole genome shotgun (WGS) entry which is preliminary data.</text>
</comment>
<keyword evidence="3" id="KW-0812">Transmembrane</keyword>
<feature type="compositionally biased region" description="Basic residues" evidence="2">
    <location>
        <begin position="327"/>
        <end position="336"/>
    </location>
</feature>
<dbReference type="AlphaFoldDB" id="A0AB34K970"/>
<feature type="transmembrane region" description="Helical" evidence="3">
    <location>
        <begin position="122"/>
        <end position="140"/>
    </location>
</feature>
<dbReference type="InterPro" id="IPR001478">
    <property type="entry name" value="PDZ"/>
</dbReference>
<keyword evidence="3" id="KW-0472">Membrane</keyword>
<sequence length="336" mass="36729">MTDGRPDASQMHEDAEEADDVLQIEKVAGEPLHVVLEQSMVTGRVTISDVAPNSPALGILAPGDSILQVNGVKVQSCDHAALLIKEGETLRLRVIPSKSKLAAIFGIDCADMFTMAQMMRKAFLLACCCSLVFLVLPMHVEMARVKSSKHQIEETSRINQLALGGQLASKQKLLLSEHTKHEHELRTVKGELQSKAQLIASLYARHTDELQKVKIQLANVKHSLLALEKHNATLSKEHLETEQILQHAQEELRLVKENLKAESARASKLASESSHHNRTVASLRRRDALLQQQFAAAVAAISKATSNLDAAPFPPPPPAISATVASKRNKGIHAKR</sequence>
<keyword evidence="1" id="KW-0175">Coiled coil</keyword>
<proteinExistence type="predicted"/>
<evidence type="ECO:0000256" key="3">
    <source>
        <dbReference type="SAM" id="Phobius"/>
    </source>
</evidence>
<keyword evidence="6" id="KW-1185">Reference proteome</keyword>
<feature type="region of interest" description="Disordered" evidence="2">
    <location>
        <begin position="309"/>
        <end position="336"/>
    </location>
</feature>